<sequence>MITTPRSQPPPPTGRVTSGTQTSRPNSPLATTKAQTNAAVGQATPCPTCSHLRDNPTLMEIDPAATSKAKSKKKKARKATQQGPTAPPPLRLTRAHKEPPPQGPLNSGLKW</sequence>
<protein>
    <submittedName>
        <fullName evidence="2">Uncharacterized protein</fullName>
    </submittedName>
</protein>
<proteinExistence type="predicted"/>
<evidence type="ECO:0000256" key="1">
    <source>
        <dbReference type="SAM" id="MobiDB-lite"/>
    </source>
</evidence>
<feature type="compositionally biased region" description="Basic residues" evidence="1">
    <location>
        <begin position="69"/>
        <end position="78"/>
    </location>
</feature>
<name>A0AAV0W6R5_9HEMI</name>
<organism evidence="2 3">
    <name type="scientific">Macrosiphum euphorbiae</name>
    <name type="common">potato aphid</name>
    <dbReference type="NCBI Taxonomy" id="13131"/>
    <lineage>
        <taxon>Eukaryota</taxon>
        <taxon>Metazoa</taxon>
        <taxon>Ecdysozoa</taxon>
        <taxon>Arthropoda</taxon>
        <taxon>Hexapoda</taxon>
        <taxon>Insecta</taxon>
        <taxon>Pterygota</taxon>
        <taxon>Neoptera</taxon>
        <taxon>Paraneoptera</taxon>
        <taxon>Hemiptera</taxon>
        <taxon>Sternorrhyncha</taxon>
        <taxon>Aphidomorpha</taxon>
        <taxon>Aphidoidea</taxon>
        <taxon>Aphididae</taxon>
        <taxon>Macrosiphini</taxon>
        <taxon>Macrosiphum</taxon>
    </lineage>
</organism>
<comment type="caution">
    <text evidence="2">The sequence shown here is derived from an EMBL/GenBank/DDBJ whole genome shotgun (WGS) entry which is preliminary data.</text>
</comment>
<reference evidence="2 3" key="1">
    <citation type="submission" date="2023-01" db="EMBL/GenBank/DDBJ databases">
        <authorList>
            <person name="Whitehead M."/>
        </authorList>
    </citation>
    <scope>NUCLEOTIDE SEQUENCE [LARGE SCALE GENOMIC DNA]</scope>
</reference>
<evidence type="ECO:0000313" key="2">
    <source>
        <dbReference type="EMBL" id="CAI6351486.1"/>
    </source>
</evidence>
<feature type="region of interest" description="Disordered" evidence="1">
    <location>
        <begin position="1"/>
        <end position="111"/>
    </location>
</feature>
<accession>A0AAV0W6R5</accession>
<feature type="compositionally biased region" description="Polar residues" evidence="1">
    <location>
        <begin position="15"/>
        <end position="39"/>
    </location>
</feature>
<dbReference type="AlphaFoldDB" id="A0AAV0W6R5"/>
<dbReference type="Proteomes" id="UP001160148">
    <property type="component" value="Unassembled WGS sequence"/>
</dbReference>
<evidence type="ECO:0000313" key="3">
    <source>
        <dbReference type="Proteomes" id="UP001160148"/>
    </source>
</evidence>
<gene>
    <name evidence="2" type="ORF">MEUPH1_LOCUS7827</name>
</gene>
<keyword evidence="3" id="KW-1185">Reference proteome</keyword>
<dbReference type="EMBL" id="CARXXK010000001">
    <property type="protein sequence ID" value="CAI6351486.1"/>
    <property type="molecule type" value="Genomic_DNA"/>
</dbReference>